<dbReference type="RefSeq" id="WP_055007535.1">
    <property type="nucleotide sequence ID" value="NZ_LJPW01000005.1"/>
</dbReference>
<evidence type="ECO:0000313" key="3">
    <source>
        <dbReference type="Proteomes" id="UP000278587"/>
    </source>
</evidence>
<protein>
    <recommendedName>
        <fullName evidence="1">N-acetyltransferase ESCO zinc-finger domain-containing protein</fullName>
    </recommendedName>
</protein>
<name>A0A0P9KNV2_9PSED</name>
<dbReference type="AlphaFoldDB" id="A0A0P9KNV2"/>
<proteinExistence type="predicted"/>
<accession>A0A0P9KNV2</accession>
<dbReference type="EMBL" id="RBOC01000148">
    <property type="protein sequence ID" value="RMM06898.1"/>
    <property type="molecule type" value="Genomic_DNA"/>
</dbReference>
<sequence>MNASTCRICGLLYVPSLEEDRKTHAARHKQLARGAQPQTVRDFSKSFGWAVAFNDGGLERLKADYDPELGKLVVVYSWWSRALANGVPEKDFDAYMNAHLTFADSLVSGVGEAEARAGIKRWGHYAG</sequence>
<organism evidence="2 3">
    <name type="scientific">Pseudomonas caricapapayae</name>
    <dbReference type="NCBI Taxonomy" id="46678"/>
    <lineage>
        <taxon>Bacteria</taxon>
        <taxon>Pseudomonadati</taxon>
        <taxon>Pseudomonadota</taxon>
        <taxon>Gammaproteobacteria</taxon>
        <taxon>Pseudomonadales</taxon>
        <taxon>Pseudomonadaceae</taxon>
        <taxon>Pseudomonas</taxon>
    </lineage>
</organism>
<dbReference type="Pfam" id="PF13878">
    <property type="entry name" value="zf-C2H2_3"/>
    <property type="match status" value="1"/>
</dbReference>
<reference evidence="2 3" key="1">
    <citation type="submission" date="2018-08" db="EMBL/GenBank/DDBJ databases">
        <title>Recombination of ecologically and evolutionarily significant loci maintains genetic cohesion in the Pseudomonas syringae species complex.</title>
        <authorList>
            <person name="Dillon M."/>
            <person name="Thakur S."/>
            <person name="Almeida R.N.D."/>
            <person name="Weir B.S."/>
            <person name="Guttman D.S."/>
        </authorList>
    </citation>
    <scope>NUCLEOTIDE SEQUENCE [LARGE SCALE GENOMIC DNA]</scope>
    <source>
        <strain evidence="2 3">ICMP 4086</strain>
    </source>
</reference>
<gene>
    <name evidence="2" type="ORF">ALQ84_200105</name>
</gene>
<dbReference type="OrthoDB" id="6940081at2"/>
<evidence type="ECO:0000259" key="1">
    <source>
        <dbReference type="Pfam" id="PF13878"/>
    </source>
</evidence>
<feature type="domain" description="N-acetyltransferase ESCO zinc-finger" evidence="1">
    <location>
        <begin position="2"/>
        <end position="30"/>
    </location>
</feature>
<dbReference type="InterPro" id="IPR028005">
    <property type="entry name" value="AcTrfase_ESCO_Znf_dom"/>
</dbReference>
<dbReference type="Proteomes" id="UP000278587">
    <property type="component" value="Unassembled WGS sequence"/>
</dbReference>
<comment type="caution">
    <text evidence="2">The sequence shown here is derived from an EMBL/GenBank/DDBJ whole genome shotgun (WGS) entry which is preliminary data.</text>
</comment>
<evidence type="ECO:0000313" key="2">
    <source>
        <dbReference type="EMBL" id="RMM06898.1"/>
    </source>
</evidence>